<feature type="region of interest" description="Disordered" evidence="1">
    <location>
        <begin position="152"/>
        <end position="176"/>
    </location>
</feature>
<proteinExistence type="predicted"/>
<dbReference type="Proteomes" id="UP000800082">
    <property type="component" value="Unassembled WGS sequence"/>
</dbReference>
<feature type="compositionally biased region" description="Low complexity" evidence="1">
    <location>
        <begin position="1"/>
        <end position="14"/>
    </location>
</feature>
<evidence type="ECO:0000256" key="1">
    <source>
        <dbReference type="SAM" id="MobiDB-lite"/>
    </source>
</evidence>
<name>A0A6A5RVZ1_9PLEO</name>
<feature type="region of interest" description="Disordered" evidence="1">
    <location>
        <begin position="1"/>
        <end position="27"/>
    </location>
</feature>
<evidence type="ECO:0000313" key="3">
    <source>
        <dbReference type="Proteomes" id="UP000800082"/>
    </source>
</evidence>
<organism evidence="2 3">
    <name type="scientific">Didymella exigua CBS 183.55</name>
    <dbReference type="NCBI Taxonomy" id="1150837"/>
    <lineage>
        <taxon>Eukaryota</taxon>
        <taxon>Fungi</taxon>
        <taxon>Dikarya</taxon>
        <taxon>Ascomycota</taxon>
        <taxon>Pezizomycotina</taxon>
        <taxon>Dothideomycetes</taxon>
        <taxon>Pleosporomycetidae</taxon>
        <taxon>Pleosporales</taxon>
        <taxon>Pleosporineae</taxon>
        <taxon>Didymellaceae</taxon>
        <taxon>Didymella</taxon>
    </lineage>
</organism>
<dbReference type="RefSeq" id="XP_033451396.1">
    <property type="nucleotide sequence ID" value="XM_033588743.1"/>
</dbReference>
<gene>
    <name evidence="2" type="ORF">M421DRAFT_2670</name>
</gene>
<dbReference type="GeneID" id="54346390"/>
<feature type="compositionally biased region" description="Polar residues" evidence="1">
    <location>
        <begin position="152"/>
        <end position="164"/>
    </location>
</feature>
<evidence type="ECO:0000313" key="2">
    <source>
        <dbReference type="EMBL" id="KAF1931148.1"/>
    </source>
</evidence>
<keyword evidence="3" id="KW-1185">Reference proteome</keyword>
<dbReference type="OrthoDB" id="3761656at2759"/>
<sequence length="280" mass="31034">MERPDASSLLAASAHAHKKPSYEPRKPLQITPEEAHIMWGHAGRQAIDRLPDSVDGLQLVDGNPAPNQRPPREPATRPFERINVVFIRGKLCDGKGQYAEKSYVQEAAEVLDIKEALDYSNILTEQLFSRENKDNAEGIGDTVHVQLPPNYQQSRTQQKNTTALMTPEATPDLPEPIELTGESLTDQAMDDTGWGRGYALAREGEEPDRTSNNAARRGEISSQVSEQFIMKGKRIRKPATFGTYLATFAACINPTAAGKLLSEAPKTRLHRDQLPAELKR</sequence>
<accession>A0A6A5RVZ1</accession>
<feature type="compositionally biased region" description="Polar residues" evidence="1">
    <location>
        <begin position="210"/>
        <end position="221"/>
    </location>
</feature>
<dbReference type="EMBL" id="ML978961">
    <property type="protein sequence ID" value="KAF1931148.1"/>
    <property type="molecule type" value="Genomic_DNA"/>
</dbReference>
<feature type="region of interest" description="Disordered" evidence="1">
    <location>
        <begin position="202"/>
        <end position="221"/>
    </location>
</feature>
<protein>
    <submittedName>
        <fullName evidence="2">Uncharacterized protein</fullName>
    </submittedName>
</protein>
<reference evidence="2" key="1">
    <citation type="journal article" date="2020" name="Stud. Mycol.">
        <title>101 Dothideomycetes genomes: a test case for predicting lifestyles and emergence of pathogens.</title>
        <authorList>
            <person name="Haridas S."/>
            <person name="Albert R."/>
            <person name="Binder M."/>
            <person name="Bloem J."/>
            <person name="Labutti K."/>
            <person name="Salamov A."/>
            <person name="Andreopoulos B."/>
            <person name="Baker S."/>
            <person name="Barry K."/>
            <person name="Bills G."/>
            <person name="Bluhm B."/>
            <person name="Cannon C."/>
            <person name="Castanera R."/>
            <person name="Culley D."/>
            <person name="Daum C."/>
            <person name="Ezra D."/>
            <person name="Gonzalez J."/>
            <person name="Henrissat B."/>
            <person name="Kuo A."/>
            <person name="Liang C."/>
            <person name="Lipzen A."/>
            <person name="Lutzoni F."/>
            <person name="Magnuson J."/>
            <person name="Mondo S."/>
            <person name="Nolan M."/>
            <person name="Ohm R."/>
            <person name="Pangilinan J."/>
            <person name="Park H.-J."/>
            <person name="Ramirez L."/>
            <person name="Alfaro M."/>
            <person name="Sun H."/>
            <person name="Tritt A."/>
            <person name="Yoshinaga Y."/>
            <person name="Zwiers L.-H."/>
            <person name="Turgeon B."/>
            <person name="Goodwin S."/>
            <person name="Spatafora J."/>
            <person name="Crous P."/>
            <person name="Grigoriev I."/>
        </authorList>
    </citation>
    <scope>NUCLEOTIDE SEQUENCE</scope>
    <source>
        <strain evidence="2">CBS 183.55</strain>
    </source>
</reference>
<dbReference type="AlphaFoldDB" id="A0A6A5RVZ1"/>